<evidence type="ECO:0000313" key="2">
    <source>
        <dbReference type="Proteomes" id="UP000027734"/>
    </source>
</evidence>
<keyword evidence="2" id="KW-1185">Reference proteome</keyword>
<proteinExistence type="predicted"/>
<reference evidence="1 2" key="1">
    <citation type="submission" date="2014-01" db="EMBL/GenBank/DDBJ databases">
        <title>Sulfitobacter donghicola JCM 14565 Genome Sequencing.</title>
        <authorList>
            <person name="Lai Q."/>
            <person name="Hong Z."/>
        </authorList>
    </citation>
    <scope>NUCLEOTIDE SEQUENCE [LARGE SCALE GENOMIC DNA]</scope>
    <source>
        <strain evidence="1 2">JCM 14565</strain>
    </source>
</reference>
<name>A0A073J0B7_9RHOB</name>
<evidence type="ECO:0000313" key="1">
    <source>
        <dbReference type="EMBL" id="KEJ91097.1"/>
    </source>
</evidence>
<comment type="caution">
    <text evidence="1">The sequence shown here is derived from an EMBL/GenBank/DDBJ whole genome shotgun (WGS) entry which is preliminary data.</text>
</comment>
<accession>A0A073J0B7</accession>
<protein>
    <submittedName>
        <fullName evidence="1">Uncharacterized protein</fullName>
    </submittedName>
</protein>
<dbReference type="Proteomes" id="UP000027734">
    <property type="component" value="Unassembled WGS sequence"/>
</dbReference>
<dbReference type="EMBL" id="JAMC01000001">
    <property type="protein sequence ID" value="KEJ91097.1"/>
    <property type="molecule type" value="Genomic_DNA"/>
</dbReference>
<gene>
    <name evidence="1" type="ORF">DSW25_03825</name>
</gene>
<dbReference type="RefSeq" id="WP_025059441.1">
    <property type="nucleotide sequence ID" value="NZ_JAMC01000001.1"/>
</dbReference>
<organism evidence="1 2">
    <name type="scientific">Sulfitobacter donghicola DSW-25 = KCTC 12864 = JCM 14565</name>
    <dbReference type="NCBI Taxonomy" id="1300350"/>
    <lineage>
        <taxon>Bacteria</taxon>
        <taxon>Pseudomonadati</taxon>
        <taxon>Pseudomonadota</taxon>
        <taxon>Alphaproteobacteria</taxon>
        <taxon>Rhodobacterales</taxon>
        <taxon>Roseobacteraceae</taxon>
        <taxon>Sulfitobacter</taxon>
    </lineage>
</organism>
<dbReference type="AlphaFoldDB" id="A0A073J0B7"/>
<sequence>MNRIVWAFLPLAACTTISAEQRDWQQQTEGLPQQTLSLSCASGPKEVHVLGTGQFAKADGLIFICTTPLAGGLACSAENQRRIIDFETRTAVRISKDGHQDTCQF</sequence>